<dbReference type="OrthoDB" id="55256at2759"/>
<evidence type="ECO:0000313" key="2">
    <source>
        <dbReference type="Proteomes" id="UP001153069"/>
    </source>
</evidence>
<sequence length="238" mass="26080">MSTSSTSTSAAAISQSVSLVMQLNNEGIQQLEAQNFESAIKSLSKAVSHFKKSIAVMENENPSLEENLFFAFKLTASAMQKTDESTSSNSFVFDSPIRIAQRQSKRQISTRRTGELLKMMSFALVFNLALAFHLASSSVCSSKANKHLTKALAFYKLATNMIRNENLSLGVMEALAVANNQAHVHLQLGDIKEADQCYDQVRSQVMVVADLGQQSNILLFEQFFATAVVKPFRTAPAA</sequence>
<reference evidence="1" key="1">
    <citation type="submission" date="2020-06" db="EMBL/GenBank/DDBJ databases">
        <authorList>
            <consortium name="Plant Systems Biology data submission"/>
        </authorList>
    </citation>
    <scope>NUCLEOTIDE SEQUENCE</scope>
    <source>
        <strain evidence="1">D6</strain>
    </source>
</reference>
<comment type="caution">
    <text evidence="1">The sequence shown here is derived from an EMBL/GenBank/DDBJ whole genome shotgun (WGS) entry which is preliminary data.</text>
</comment>
<dbReference type="Gene3D" id="1.25.40.10">
    <property type="entry name" value="Tetratricopeptide repeat domain"/>
    <property type="match status" value="1"/>
</dbReference>
<dbReference type="Proteomes" id="UP001153069">
    <property type="component" value="Unassembled WGS sequence"/>
</dbReference>
<proteinExistence type="predicted"/>
<dbReference type="SUPFAM" id="SSF48452">
    <property type="entry name" value="TPR-like"/>
    <property type="match status" value="1"/>
</dbReference>
<dbReference type="InterPro" id="IPR011990">
    <property type="entry name" value="TPR-like_helical_dom_sf"/>
</dbReference>
<dbReference type="EMBL" id="CAICTM010000350">
    <property type="protein sequence ID" value="CAB9508529.1"/>
    <property type="molecule type" value="Genomic_DNA"/>
</dbReference>
<organism evidence="1 2">
    <name type="scientific">Seminavis robusta</name>
    <dbReference type="NCBI Taxonomy" id="568900"/>
    <lineage>
        <taxon>Eukaryota</taxon>
        <taxon>Sar</taxon>
        <taxon>Stramenopiles</taxon>
        <taxon>Ochrophyta</taxon>
        <taxon>Bacillariophyta</taxon>
        <taxon>Bacillariophyceae</taxon>
        <taxon>Bacillariophycidae</taxon>
        <taxon>Naviculales</taxon>
        <taxon>Naviculaceae</taxon>
        <taxon>Seminavis</taxon>
    </lineage>
</organism>
<protein>
    <submittedName>
        <fullName evidence="1">Uncharacterized protein</fullName>
    </submittedName>
</protein>
<evidence type="ECO:0000313" key="1">
    <source>
        <dbReference type="EMBL" id="CAB9508529.1"/>
    </source>
</evidence>
<accession>A0A9N8DWN1</accession>
<name>A0A9N8DWN1_9STRA</name>
<keyword evidence="2" id="KW-1185">Reference proteome</keyword>
<gene>
    <name evidence="1" type="ORF">SEMRO_351_G123840.1</name>
</gene>
<dbReference type="AlphaFoldDB" id="A0A9N8DWN1"/>